<organism evidence="8 9">
    <name type="scientific">Hermanssonia centrifuga</name>
    <dbReference type="NCBI Taxonomy" id="98765"/>
    <lineage>
        <taxon>Eukaryota</taxon>
        <taxon>Fungi</taxon>
        <taxon>Dikarya</taxon>
        <taxon>Basidiomycota</taxon>
        <taxon>Agaricomycotina</taxon>
        <taxon>Agaricomycetes</taxon>
        <taxon>Polyporales</taxon>
        <taxon>Meruliaceae</taxon>
        <taxon>Hermanssonia</taxon>
    </lineage>
</organism>
<evidence type="ECO:0000256" key="2">
    <source>
        <dbReference type="ARBA" id="ARBA00022695"/>
    </source>
</evidence>
<dbReference type="GO" id="GO:0003964">
    <property type="term" value="F:RNA-directed DNA polymerase activity"/>
    <property type="evidence" value="ECO:0007669"/>
    <property type="project" value="UniProtKB-KW"/>
</dbReference>
<feature type="domain" description="Reverse transcriptase RNase H-like" evidence="7">
    <location>
        <begin position="1"/>
        <end position="45"/>
    </location>
</feature>
<keyword evidence="6" id="KW-0695">RNA-directed DNA polymerase</keyword>
<dbReference type="InterPro" id="IPR043502">
    <property type="entry name" value="DNA/RNA_pol_sf"/>
</dbReference>
<reference evidence="8 9" key="1">
    <citation type="submission" date="2018-02" db="EMBL/GenBank/DDBJ databases">
        <title>Genome sequence of the basidiomycete white-rot fungus Phlebia centrifuga.</title>
        <authorList>
            <person name="Granchi Z."/>
            <person name="Peng M."/>
            <person name="de Vries R.P."/>
            <person name="Hilden K."/>
            <person name="Makela M.R."/>
            <person name="Grigoriev I."/>
            <person name="Riley R."/>
        </authorList>
    </citation>
    <scope>NUCLEOTIDE SEQUENCE [LARGE SCALE GENOMIC DNA]</scope>
    <source>
        <strain evidence="8 9">FBCC195</strain>
    </source>
</reference>
<dbReference type="EMBL" id="MLYV02000889">
    <property type="protein sequence ID" value="PSR75497.1"/>
    <property type="molecule type" value="Genomic_DNA"/>
</dbReference>
<dbReference type="GO" id="GO:0004519">
    <property type="term" value="F:endonuclease activity"/>
    <property type="evidence" value="ECO:0007669"/>
    <property type="project" value="UniProtKB-KW"/>
</dbReference>
<comment type="caution">
    <text evidence="8">The sequence shown here is derived from an EMBL/GenBank/DDBJ whole genome shotgun (WGS) entry which is preliminary data.</text>
</comment>
<sequence>MKKWRVDLLGVPFTVFSDHRTLENFTKQKHLSHRQAQWQELMSQYDYVITYIAGVDNAPADSMLRKPLPPCTITSDTITAIWEATTAMANHPPVTPVLAAMSGLQIDCDANWITAVKSGYELDSWCSYLVDSLWDSVAQKAIGVDAAGVSASKALGHG</sequence>
<evidence type="ECO:0000256" key="6">
    <source>
        <dbReference type="ARBA" id="ARBA00022918"/>
    </source>
</evidence>
<gene>
    <name evidence="8" type="ORF">PHLCEN_2v9101</name>
</gene>
<dbReference type="Pfam" id="PF17917">
    <property type="entry name" value="RT_RNaseH"/>
    <property type="match status" value="1"/>
</dbReference>
<keyword evidence="3" id="KW-0540">Nuclease</keyword>
<dbReference type="Proteomes" id="UP000186601">
    <property type="component" value="Unassembled WGS sequence"/>
</dbReference>
<keyword evidence="5" id="KW-0378">Hydrolase</keyword>
<dbReference type="SUPFAM" id="SSF56672">
    <property type="entry name" value="DNA/RNA polymerases"/>
    <property type="match status" value="1"/>
</dbReference>
<evidence type="ECO:0000256" key="1">
    <source>
        <dbReference type="ARBA" id="ARBA00022679"/>
    </source>
</evidence>
<dbReference type="GO" id="GO:0016787">
    <property type="term" value="F:hydrolase activity"/>
    <property type="evidence" value="ECO:0007669"/>
    <property type="project" value="UniProtKB-KW"/>
</dbReference>
<evidence type="ECO:0000259" key="7">
    <source>
        <dbReference type="Pfam" id="PF17917"/>
    </source>
</evidence>
<evidence type="ECO:0000256" key="3">
    <source>
        <dbReference type="ARBA" id="ARBA00022722"/>
    </source>
</evidence>
<accession>A0A2R6NRS5</accession>
<name>A0A2R6NRS5_9APHY</name>
<keyword evidence="1" id="KW-0808">Transferase</keyword>
<dbReference type="STRING" id="98765.A0A2R6NRS5"/>
<dbReference type="OrthoDB" id="3227343at2759"/>
<evidence type="ECO:0000313" key="9">
    <source>
        <dbReference type="Proteomes" id="UP000186601"/>
    </source>
</evidence>
<evidence type="ECO:0000256" key="5">
    <source>
        <dbReference type="ARBA" id="ARBA00022801"/>
    </source>
</evidence>
<keyword evidence="4" id="KW-0255">Endonuclease</keyword>
<evidence type="ECO:0000256" key="4">
    <source>
        <dbReference type="ARBA" id="ARBA00022759"/>
    </source>
</evidence>
<evidence type="ECO:0000313" key="8">
    <source>
        <dbReference type="EMBL" id="PSR75497.1"/>
    </source>
</evidence>
<proteinExistence type="predicted"/>
<keyword evidence="2" id="KW-0548">Nucleotidyltransferase</keyword>
<dbReference type="AlphaFoldDB" id="A0A2R6NRS5"/>
<keyword evidence="9" id="KW-1185">Reference proteome</keyword>
<protein>
    <recommendedName>
        <fullName evidence="7">Reverse transcriptase RNase H-like domain-containing protein</fullName>
    </recommendedName>
</protein>
<dbReference type="InterPro" id="IPR041373">
    <property type="entry name" value="RT_RNaseH"/>
</dbReference>